<dbReference type="InterPro" id="IPR026591">
    <property type="entry name" value="Sirtuin_cat_small_dom_sf"/>
</dbReference>
<dbReference type="AlphaFoldDB" id="A0A5P5ZE09"/>
<dbReference type="EMBL" id="MTJY01000033">
    <property type="protein sequence ID" value="ONN74533.1"/>
    <property type="molecule type" value="Genomic_DNA"/>
</dbReference>
<protein>
    <recommendedName>
        <fullName evidence="1">protein acetyllysine N-acetyltransferase</fullName>
        <ecNumber evidence="1">2.3.1.286</ecNumber>
    </recommendedName>
</protein>
<feature type="domain" description="Deacetylase sirtuin-type" evidence="5">
    <location>
        <begin position="1"/>
        <end position="239"/>
    </location>
</feature>
<evidence type="ECO:0000313" key="6">
    <source>
        <dbReference type="EMBL" id="ONN74533.1"/>
    </source>
</evidence>
<keyword evidence="4" id="KW-0479">Metal-binding</keyword>
<organism evidence="6 7">
    <name type="scientific">Lacticaseibacillus rhamnosus</name>
    <name type="common">Lactobacillus rhamnosus</name>
    <dbReference type="NCBI Taxonomy" id="47715"/>
    <lineage>
        <taxon>Bacteria</taxon>
        <taxon>Bacillati</taxon>
        <taxon>Bacillota</taxon>
        <taxon>Bacilli</taxon>
        <taxon>Lactobacillales</taxon>
        <taxon>Lactobacillaceae</taxon>
        <taxon>Lacticaseibacillus</taxon>
    </lineage>
</organism>
<dbReference type="GO" id="GO:0070403">
    <property type="term" value="F:NAD+ binding"/>
    <property type="evidence" value="ECO:0007669"/>
    <property type="project" value="InterPro"/>
</dbReference>
<dbReference type="GO" id="GO:0046872">
    <property type="term" value="F:metal ion binding"/>
    <property type="evidence" value="ECO:0007669"/>
    <property type="project" value="UniProtKB-KW"/>
</dbReference>
<evidence type="ECO:0000256" key="1">
    <source>
        <dbReference type="ARBA" id="ARBA00012928"/>
    </source>
</evidence>
<comment type="caution">
    <text evidence="6">The sequence shown here is derived from an EMBL/GenBank/DDBJ whole genome shotgun (WGS) entry which is preliminary data.</text>
</comment>
<feature type="binding site" evidence="4">
    <location>
        <position position="153"/>
    </location>
    <ligand>
        <name>Zn(2+)</name>
        <dbReference type="ChEBI" id="CHEBI:29105"/>
    </ligand>
</feature>
<dbReference type="RefSeq" id="WP_005687980.1">
    <property type="nucleotide sequence ID" value="NZ_CACRTK010000026.1"/>
</dbReference>
<dbReference type="EC" id="2.3.1.286" evidence="1"/>
<keyword evidence="2" id="KW-0808">Transferase</keyword>
<sequence length="239" mass="27058">MCKISKMLELIAESHRIVAFTGAGVSTDSGIPDVDGILSILNRDSDYHGDAYNLVSQRFARSEPATFYRIYRKTFFHPDARPNSCHHFLVDLEKAGKLAGVVTMNIDYLHQKAGSRQVCEYWGDMRKNRCVNCNRLYDWSLLENQNIPKCRICGGLIIPDFVYRDLRTYPNEVANGEKMIESADLLLILGTKRRASSFPSAIKKIVVSESASPEDGVLTINQNINDLFIDLSEKYHALY</sequence>
<dbReference type="Pfam" id="PF02146">
    <property type="entry name" value="SIR2"/>
    <property type="match status" value="1"/>
</dbReference>
<dbReference type="PANTHER" id="PTHR11085">
    <property type="entry name" value="NAD-DEPENDENT PROTEIN DEACYLASE SIRTUIN-5, MITOCHONDRIAL-RELATED"/>
    <property type="match status" value="1"/>
</dbReference>
<keyword evidence="3" id="KW-0520">NAD</keyword>
<comment type="caution">
    <text evidence="4">Lacks conserved residue(s) required for the propagation of feature annotation.</text>
</comment>
<dbReference type="Proteomes" id="UP000189067">
    <property type="component" value="Unassembled WGS sequence"/>
</dbReference>
<dbReference type="InterPro" id="IPR026590">
    <property type="entry name" value="Ssirtuin_cat_dom"/>
</dbReference>
<feature type="binding site" evidence="4">
    <location>
        <position position="130"/>
    </location>
    <ligand>
        <name>Zn(2+)</name>
        <dbReference type="ChEBI" id="CHEBI:29105"/>
    </ligand>
</feature>
<keyword evidence="4" id="KW-0862">Zinc</keyword>
<gene>
    <name evidence="6" type="ORF">BWR10_08275</name>
</gene>
<evidence type="ECO:0000313" key="7">
    <source>
        <dbReference type="Proteomes" id="UP000189067"/>
    </source>
</evidence>
<proteinExistence type="predicted"/>
<dbReference type="Gene3D" id="3.40.50.1220">
    <property type="entry name" value="TPP-binding domain"/>
    <property type="match status" value="1"/>
</dbReference>
<evidence type="ECO:0000256" key="2">
    <source>
        <dbReference type="ARBA" id="ARBA00022679"/>
    </source>
</evidence>
<dbReference type="SUPFAM" id="SSF52467">
    <property type="entry name" value="DHS-like NAD/FAD-binding domain"/>
    <property type="match status" value="1"/>
</dbReference>
<feature type="binding site" evidence="4">
    <location>
        <position position="150"/>
    </location>
    <ligand>
        <name>Zn(2+)</name>
        <dbReference type="ChEBI" id="CHEBI:29105"/>
    </ligand>
</feature>
<dbReference type="InterPro" id="IPR050134">
    <property type="entry name" value="NAD-dep_sirtuin_deacylases"/>
</dbReference>
<dbReference type="PROSITE" id="PS50305">
    <property type="entry name" value="SIRTUIN"/>
    <property type="match status" value="1"/>
</dbReference>
<dbReference type="PANTHER" id="PTHR11085:SF10">
    <property type="entry name" value="NAD-DEPENDENT PROTEIN DEACYLASE SIRTUIN-5, MITOCHONDRIAL-RELATED"/>
    <property type="match status" value="1"/>
</dbReference>
<accession>A0A5P5ZE09</accession>
<dbReference type="InterPro" id="IPR003000">
    <property type="entry name" value="Sirtuin"/>
</dbReference>
<evidence type="ECO:0000256" key="4">
    <source>
        <dbReference type="PROSITE-ProRule" id="PRU00236"/>
    </source>
</evidence>
<evidence type="ECO:0000256" key="3">
    <source>
        <dbReference type="ARBA" id="ARBA00023027"/>
    </source>
</evidence>
<feature type="binding site" evidence="4">
    <location>
        <position position="133"/>
    </location>
    <ligand>
        <name>Zn(2+)</name>
        <dbReference type="ChEBI" id="CHEBI:29105"/>
    </ligand>
</feature>
<name>A0A5P5ZE09_LACRH</name>
<dbReference type="InterPro" id="IPR029035">
    <property type="entry name" value="DHS-like_NAD/FAD-binding_dom"/>
</dbReference>
<reference evidence="6 7" key="1">
    <citation type="submission" date="2017-01" db="EMBL/GenBank/DDBJ databases">
        <title>In silico prediction, in vitro antibacterial spectrum and physicochemical properties of a putative bacteriocin produced by Lactobacillus rhamnosus strain L156.4.</title>
        <authorList>
            <person name="Silveira A.M."/>
            <person name="Monteiro A.S."/>
            <person name="Santos V.L."/>
            <person name="Nicoli J.R."/>
            <person name="Azevedo V."/>
            <person name="Soares S.C."/>
            <person name="Castro-Oliveira L."/>
            <person name="Dias-Souza M.V."/>
            <person name="Nardi R.M."/>
        </authorList>
    </citation>
    <scope>NUCLEOTIDE SEQUENCE [LARGE SCALE GENOMIC DNA]</scope>
    <source>
        <strain evidence="6 7">L156.4</strain>
    </source>
</reference>
<evidence type="ECO:0000259" key="5">
    <source>
        <dbReference type="PROSITE" id="PS50305"/>
    </source>
</evidence>
<dbReference type="GO" id="GO:0017136">
    <property type="term" value="F:histone deacetylase activity, NAD-dependent"/>
    <property type="evidence" value="ECO:0007669"/>
    <property type="project" value="TreeGrafter"/>
</dbReference>
<dbReference type="Gene3D" id="3.30.1600.10">
    <property type="entry name" value="SIR2/SIRT2 'Small Domain"/>
    <property type="match status" value="1"/>
</dbReference>